<comment type="caution">
    <text evidence="1">The sequence shown here is derived from an EMBL/GenBank/DDBJ whole genome shotgun (WGS) entry which is preliminary data.</text>
</comment>
<dbReference type="PIRSF" id="PIRSF039032">
    <property type="entry name" value="HigB-2"/>
    <property type="match status" value="1"/>
</dbReference>
<dbReference type="EMBL" id="JBHRTF010000006">
    <property type="protein sequence ID" value="MFC3116731.1"/>
    <property type="molecule type" value="Genomic_DNA"/>
</dbReference>
<protein>
    <submittedName>
        <fullName evidence="1">Addiction module toxin RelE</fullName>
    </submittedName>
</protein>
<evidence type="ECO:0000313" key="1">
    <source>
        <dbReference type="EMBL" id="MFC3116731.1"/>
    </source>
</evidence>
<dbReference type="RefSeq" id="WP_378120324.1">
    <property type="nucleotide sequence ID" value="NZ_JBHRTF010000006.1"/>
</dbReference>
<dbReference type="InterPro" id="IPR009387">
    <property type="entry name" value="HigB-2"/>
</dbReference>
<proteinExistence type="predicted"/>
<evidence type="ECO:0000313" key="2">
    <source>
        <dbReference type="Proteomes" id="UP001595555"/>
    </source>
</evidence>
<name>A0ABV7FGG3_9GAMM</name>
<dbReference type="Proteomes" id="UP001595555">
    <property type="component" value="Unassembled WGS sequence"/>
</dbReference>
<gene>
    <name evidence="1" type="ORF">ACFODX_14260</name>
</gene>
<keyword evidence="2" id="KW-1185">Reference proteome</keyword>
<organism evidence="1 2">
    <name type="scientific">Cellvibrio fontiphilus</name>
    <dbReference type="NCBI Taxonomy" id="1815559"/>
    <lineage>
        <taxon>Bacteria</taxon>
        <taxon>Pseudomonadati</taxon>
        <taxon>Pseudomonadota</taxon>
        <taxon>Gammaproteobacteria</taxon>
        <taxon>Cellvibrionales</taxon>
        <taxon>Cellvibrionaceae</taxon>
        <taxon>Cellvibrio</taxon>
    </lineage>
</organism>
<sequence length="114" mass="13327">MKATFVELPPFERYRKNYLDDEAFRALQQELMQSPLAGDVMMGTGGLRKLRFSDPQRGKGKRGGTRIIYYWWDGGSQFWLFTLYNKDELADLTNDQRQLLSQMLKQELKARGAQ</sequence>
<accession>A0ABV7FGG3</accession>
<reference evidence="2" key="1">
    <citation type="journal article" date="2019" name="Int. J. Syst. Evol. Microbiol.">
        <title>The Global Catalogue of Microorganisms (GCM) 10K type strain sequencing project: providing services to taxonomists for standard genome sequencing and annotation.</title>
        <authorList>
            <consortium name="The Broad Institute Genomics Platform"/>
            <consortium name="The Broad Institute Genome Sequencing Center for Infectious Disease"/>
            <person name="Wu L."/>
            <person name="Ma J."/>
        </authorList>
    </citation>
    <scope>NUCLEOTIDE SEQUENCE [LARGE SCALE GENOMIC DNA]</scope>
    <source>
        <strain evidence="2">KCTC 52237</strain>
    </source>
</reference>